<name>A0A9E7H0A3_9LILI</name>
<dbReference type="SUPFAM" id="SSF47473">
    <property type="entry name" value="EF-hand"/>
    <property type="match status" value="1"/>
</dbReference>
<accession>A0A9E7H0A3</accession>
<dbReference type="PROSITE" id="PS00018">
    <property type="entry name" value="EF_HAND_1"/>
    <property type="match status" value="1"/>
</dbReference>
<dbReference type="PANTHER" id="PTHR46824:SF1">
    <property type="entry name" value="CALCIUM-BINDING PROTEIN CML49-RELATED"/>
    <property type="match status" value="1"/>
</dbReference>
<keyword evidence="2" id="KW-0472">Membrane</keyword>
<dbReference type="InterPro" id="IPR011992">
    <property type="entry name" value="EF-hand-dom_pair"/>
</dbReference>
<reference evidence="4" key="1">
    <citation type="submission" date="2022-05" db="EMBL/GenBank/DDBJ databases">
        <title>The Musa troglodytarum L. genome provides insights into the mechanism of non-climacteric behaviour and enrichment of carotenoids.</title>
        <authorList>
            <person name="Wang J."/>
        </authorList>
    </citation>
    <scope>NUCLEOTIDE SEQUENCE</scope>
    <source>
        <tissue evidence="4">Leaf</tissue>
    </source>
</reference>
<feature type="transmembrane region" description="Helical" evidence="2">
    <location>
        <begin position="6"/>
        <end position="30"/>
    </location>
</feature>
<evidence type="ECO:0000313" key="5">
    <source>
        <dbReference type="Proteomes" id="UP001055439"/>
    </source>
</evidence>
<dbReference type="PANTHER" id="PTHR46824">
    <property type="entry name" value="CALCIUM-BINDING PROTEIN CML48-RELATED"/>
    <property type="match status" value="1"/>
</dbReference>
<proteinExistence type="predicted"/>
<dbReference type="InterPro" id="IPR044590">
    <property type="entry name" value="CML48/49/50"/>
</dbReference>
<keyword evidence="2" id="KW-1133">Transmembrane helix</keyword>
<keyword evidence="5" id="KW-1185">Reference proteome</keyword>
<evidence type="ECO:0000259" key="3">
    <source>
        <dbReference type="PROSITE" id="PS50222"/>
    </source>
</evidence>
<keyword evidence="1" id="KW-0106">Calcium</keyword>
<dbReference type="AlphaFoldDB" id="A0A9E7H0A3"/>
<gene>
    <name evidence="4" type="ORF">MUK42_06274</name>
</gene>
<dbReference type="InterPro" id="IPR018247">
    <property type="entry name" value="EF_Hand_1_Ca_BS"/>
</dbReference>
<dbReference type="PROSITE" id="PS50222">
    <property type="entry name" value="EF_HAND_2"/>
    <property type="match status" value="1"/>
</dbReference>
<feature type="domain" description="EF-hand" evidence="3">
    <location>
        <begin position="130"/>
        <end position="158"/>
    </location>
</feature>
<sequence>MVKEGVLAQVGVLLPLLALVVILVFFLTVVEGCNGGGAGDELVLSWIPARFDCHGSIAECLAGDEFELGMEAARRILDRSAITPFLSIETFSHSLSISQNPFLSLKTILKCEMGQKSSLLSSAACRIGGAIFERFDRDRSGKIDTSELREALLSLGFVVSPTVLDLLVTKFDKSRGKSKAIEYDNFIECCLTVKGLRETFKEKDRQLLPMSLSC</sequence>
<dbReference type="EMBL" id="CP097510">
    <property type="protein sequence ID" value="URE24285.1"/>
    <property type="molecule type" value="Genomic_DNA"/>
</dbReference>
<evidence type="ECO:0000256" key="1">
    <source>
        <dbReference type="ARBA" id="ARBA00022837"/>
    </source>
</evidence>
<dbReference type="InterPro" id="IPR002048">
    <property type="entry name" value="EF_hand_dom"/>
</dbReference>
<evidence type="ECO:0000313" key="4">
    <source>
        <dbReference type="EMBL" id="URE24285.1"/>
    </source>
</evidence>
<dbReference type="Gene3D" id="1.10.238.10">
    <property type="entry name" value="EF-hand"/>
    <property type="match status" value="1"/>
</dbReference>
<keyword evidence="2" id="KW-0812">Transmembrane</keyword>
<dbReference type="Proteomes" id="UP001055439">
    <property type="component" value="Chromosome 8"/>
</dbReference>
<organism evidence="4 5">
    <name type="scientific">Musa troglodytarum</name>
    <name type="common">fe'i banana</name>
    <dbReference type="NCBI Taxonomy" id="320322"/>
    <lineage>
        <taxon>Eukaryota</taxon>
        <taxon>Viridiplantae</taxon>
        <taxon>Streptophyta</taxon>
        <taxon>Embryophyta</taxon>
        <taxon>Tracheophyta</taxon>
        <taxon>Spermatophyta</taxon>
        <taxon>Magnoliopsida</taxon>
        <taxon>Liliopsida</taxon>
        <taxon>Zingiberales</taxon>
        <taxon>Musaceae</taxon>
        <taxon>Musa</taxon>
    </lineage>
</organism>
<dbReference type="Pfam" id="PF13499">
    <property type="entry name" value="EF-hand_7"/>
    <property type="match status" value="1"/>
</dbReference>
<dbReference type="GO" id="GO:0005509">
    <property type="term" value="F:calcium ion binding"/>
    <property type="evidence" value="ECO:0007669"/>
    <property type="project" value="InterPro"/>
</dbReference>
<evidence type="ECO:0000256" key="2">
    <source>
        <dbReference type="SAM" id="Phobius"/>
    </source>
</evidence>
<protein>
    <submittedName>
        <fullName evidence="4">Calcium-binding protein</fullName>
    </submittedName>
</protein>
<dbReference type="OrthoDB" id="186625at2759"/>